<accession>A0A4S2MDL6</accession>
<keyword evidence="2" id="KW-1185">Reference proteome</keyword>
<evidence type="ECO:0000313" key="2">
    <source>
        <dbReference type="Proteomes" id="UP000308267"/>
    </source>
</evidence>
<protein>
    <submittedName>
        <fullName evidence="1">Uncharacterized protein</fullName>
    </submittedName>
</protein>
<dbReference type="EMBL" id="SJOL01001585">
    <property type="protein sequence ID" value="TGZ74645.1"/>
    <property type="molecule type" value="Genomic_DNA"/>
</dbReference>
<sequence length="109" mass="12085">MILLAFQILRSDELATLKIENFRAFCKKLKVIVNRIYGTIIDLTGQPHCPTEKSLESGPHTGGCQSTPVSSVLCDFDDFAPDDGHPPWLVFGLYNSFPPIISPNEDHVV</sequence>
<dbReference type="Proteomes" id="UP000308267">
    <property type="component" value="Unassembled WGS sequence"/>
</dbReference>
<proteinExistence type="predicted"/>
<gene>
    <name evidence="1" type="ORF">CRM22_000821</name>
</gene>
<dbReference type="AlphaFoldDB" id="A0A4S2MDL6"/>
<organism evidence="1 2">
    <name type="scientific">Opisthorchis felineus</name>
    <dbReference type="NCBI Taxonomy" id="147828"/>
    <lineage>
        <taxon>Eukaryota</taxon>
        <taxon>Metazoa</taxon>
        <taxon>Spiralia</taxon>
        <taxon>Lophotrochozoa</taxon>
        <taxon>Platyhelminthes</taxon>
        <taxon>Trematoda</taxon>
        <taxon>Digenea</taxon>
        <taxon>Opisthorchiida</taxon>
        <taxon>Opisthorchiata</taxon>
        <taxon>Opisthorchiidae</taxon>
        <taxon>Opisthorchis</taxon>
    </lineage>
</organism>
<comment type="caution">
    <text evidence="1">The sequence shown here is derived from an EMBL/GenBank/DDBJ whole genome shotgun (WGS) entry which is preliminary data.</text>
</comment>
<reference evidence="1 2" key="1">
    <citation type="journal article" date="2019" name="BMC Genomics">
        <title>New insights from Opisthorchis felineus genome: update on genomics of the epidemiologically important liver flukes.</title>
        <authorList>
            <person name="Ershov N.I."/>
            <person name="Mordvinov V.A."/>
            <person name="Prokhortchouk E.B."/>
            <person name="Pakharukova M.Y."/>
            <person name="Gunbin K.V."/>
            <person name="Ustyantsev K."/>
            <person name="Genaev M.A."/>
            <person name="Blinov A.G."/>
            <person name="Mazur A."/>
            <person name="Boulygina E."/>
            <person name="Tsygankova S."/>
            <person name="Khrameeva E."/>
            <person name="Chekanov N."/>
            <person name="Fan G."/>
            <person name="Xiao A."/>
            <person name="Zhang H."/>
            <person name="Xu X."/>
            <person name="Yang H."/>
            <person name="Solovyev V."/>
            <person name="Lee S.M."/>
            <person name="Liu X."/>
            <person name="Afonnikov D.A."/>
            <person name="Skryabin K.G."/>
        </authorList>
    </citation>
    <scope>NUCLEOTIDE SEQUENCE [LARGE SCALE GENOMIC DNA]</scope>
    <source>
        <strain evidence="1">AK-0245</strain>
        <tissue evidence="1">Whole organism</tissue>
    </source>
</reference>
<name>A0A4S2MDL6_OPIFE</name>
<evidence type="ECO:0000313" key="1">
    <source>
        <dbReference type="EMBL" id="TGZ74645.1"/>
    </source>
</evidence>